<keyword evidence="1" id="KW-0812">Transmembrane</keyword>
<evidence type="ECO:0000313" key="3">
    <source>
        <dbReference type="Proteomes" id="UP000036867"/>
    </source>
</evidence>
<comment type="caution">
    <text evidence="2">The sequence shown here is derived from an EMBL/GenBank/DDBJ whole genome shotgun (WGS) entry which is preliminary data.</text>
</comment>
<proteinExistence type="predicted"/>
<keyword evidence="1" id="KW-1133">Transmembrane helix</keyword>
<dbReference type="Proteomes" id="UP000036867">
    <property type="component" value="Unassembled WGS sequence"/>
</dbReference>
<keyword evidence="3" id="KW-1185">Reference proteome</keyword>
<organism evidence="2 3">
    <name type="scientific">Viridibacillus arvi</name>
    <dbReference type="NCBI Taxonomy" id="263475"/>
    <lineage>
        <taxon>Bacteria</taxon>
        <taxon>Bacillati</taxon>
        <taxon>Bacillota</taxon>
        <taxon>Bacilli</taxon>
        <taxon>Bacillales</taxon>
        <taxon>Caryophanaceae</taxon>
        <taxon>Viridibacillus</taxon>
    </lineage>
</organism>
<dbReference type="RefSeq" id="WP_053415443.1">
    <property type="nucleotide sequence ID" value="NZ_LILB01000001.1"/>
</dbReference>
<dbReference type="STRING" id="263475.AMD00_02090"/>
<feature type="transmembrane region" description="Helical" evidence="1">
    <location>
        <begin position="58"/>
        <end position="84"/>
    </location>
</feature>
<evidence type="ECO:0000313" key="2">
    <source>
        <dbReference type="EMBL" id="KOO51308.1"/>
    </source>
</evidence>
<reference evidence="3" key="1">
    <citation type="submission" date="2015-08" db="EMBL/GenBank/DDBJ databases">
        <title>Fjat-10028 dsm 16317.</title>
        <authorList>
            <person name="Liu B."/>
            <person name="Wang J."/>
            <person name="Zhu Y."/>
            <person name="Liu G."/>
            <person name="Chen Q."/>
            <person name="Chen Z."/>
            <person name="Lan J."/>
            <person name="Che J."/>
            <person name="Ge C."/>
            <person name="Shi H."/>
            <person name="Pan Z."/>
            <person name="Liu X."/>
        </authorList>
    </citation>
    <scope>NUCLEOTIDE SEQUENCE [LARGE SCALE GENOMIC DNA]</scope>
    <source>
        <strain evidence="3">DSM 16317</strain>
    </source>
</reference>
<feature type="transmembrane region" description="Helical" evidence="1">
    <location>
        <begin position="18"/>
        <end position="38"/>
    </location>
</feature>
<protein>
    <submittedName>
        <fullName evidence="2">Uncharacterized protein</fullName>
    </submittedName>
</protein>
<gene>
    <name evidence="2" type="ORF">AMD00_02090</name>
</gene>
<feature type="transmembrane region" description="Helical" evidence="1">
    <location>
        <begin position="123"/>
        <end position="143"/>
    </location>
</feature>
<sequence length="156" mass="17766">MPNLFDIRSLFKSNWIKVYFIFIVLLNLLYCVIEIYRINNGAKLAQIGSPTADLLAKAQSVAQVSSTIESAMLLLMLLITIIYFKKKRDLLSALLSAHLVYFLCMYTIGYALSYAYSLPIGNLLEAIIILFWLFSIYVLILLVQKIRSSINRSISN</sequence>
<keyword evidence="1" id="KW-0472">Membrane</keyword>
<dbReference type="GeneID" id="301134907"/>
<accession>A0A0M0LKR6</accession>
<name>A0A0M0LKR6_9BACL</name>
<feature type="transmembrane region" description="Helical" evidence="1">
    <location>
        <begin position="91"/>
        <end position="111"/>
    </location>
</feature>
<dbReference type="AlphaFoldDB" id="A0A0M0LKR6"/>
<dbReference type="EMBL" id="LILB01000001">
    <property type="protein sequence ID" value="KOO51308.1"/>
    <property type="molecule type" value="Genomic_DNA"/>
</dbReference>
<evidence type="ECO:0000256" key="1">
    <source>
        <dbReference type="SAM" id="Phobius"/>
    </source>
</evidence>